<evidence type="ECO:0000256" key="1">
    <source>
        <dbReference type="ARBA" id="ARBA00023002"/>
    </source>
</evidence>
<dbReference type="OrthoDB" id="163808at2"/>
<proteinExistence type="predicted"/>
<dbReference type="EMBL" id="CP035758">
    <property type="protein sequence ID" value="QBD82376.1"/>
    <property type="molecule type" value="Genomic_DNA"/>
</dbReference>
<dbReference type="RefSeq" id="WP_129893445.1">
    <property type="nucleotide sequence ID" value="NZ_CP035758.1"/>
</dbReference>
<reference evidence="3 4" key="1">
    <citation type="submission" date="2019-01" db="EMBL/GenBank/DDBJ databases">
        <title>Ktedonosporobacter rubrisoli SCAWS-G2.</title>
        <authorList>
            <person name="Huang Y."/>
            <person name="Yan B."/>
        </authorList>
    </citation>
    <scope>NUCLEOTIDE SEQUENCE [LARGE SCALE GENOMIC DNA]</scope>
    <source>
        <strain evidence="3 4">SCAWS-G2</strain>
    </source>
</reference>
<dbReference type="KEGG" id="kbs:EPA93_42955"/>
<accession>A0A4P6K4C7</accession>
<dbReference type="InterPro" id="IPR019920">
    <property type="entry name" value="F420-binding_dom_put"/>
</dbReference>
<organism evidence="3 4">
    <name type="scientific">Ktedonosporobacter rubrisoli</name>
    <dbReference type="NCBI Taxonomy" id="2509675"/>
    <lineage>
        <taxon>Bacteria</taxon>
        <taxon>Bacillati</taxon>
        <taxon>Chloroflexota</taxon>
        <taxon>Ktedonobacteria</taxon>
        <taxon>Ktedonobacterales</taxon>
        <taxon>Ktedonosporobacteraceae</taxon>
        <taxon>Ktedonosporobacter</taxon>
    </lineage>
</organism>
<dbReference type="GO" id="GO:0016627">
    <property type="term" value="F:oxidoreductase activity, acting on the CH-CH group of donors"/>
    <property type="evidence" value="ECO:0007669"/>
    <property type="project" value="TreeGrafter"/>
</dbReference>
<feature type="domain" description="Pyridoxamine 5'-phosphate oxidase N-terminal" evidence="2">
    <location>
        <begin position="7"/>
        <end position="125"/>
    </location>
</feature>
<dbReference type="InterPro" id="IPR012349">
    <property type="entry name" value="Split_barrel_FMN-bd"/>
</dbReference>
<dbReference type="InterPro" id="IPR052019">
    <property type="entry name" value="F420H2_bilvrd_red/Heme_oxyg"/>
</dbReference>
<dbReference type="GO" id="GO:0005829">
    <property type="term" value="C:cytosol"/>
    <property type="evidence" value="ECO:0007669"/>
    <property type="project" value="TreeGrafter"/>
</dbReference>
<sequence length="129" mass="14472">MTDLHNPKVQEILHSQAFAQVATIGAKGEPQSSPMWFLWDGEYIKLAPLKESNRHKNIKRDPHIAISISDIGNPYVYAEFRGMVEKIEEDPAGASYTALAKRYGSSPYHVGEPRVILSVKIQRIIGQNL</sequence>
<dbReference type="GO" id="GO:0070967">
    <property type="term" value="F:coenzyme F420 binding"/>
    <property type="evidence" value="ECO:0007669"/>
    <property type="project" value="TreeGrafter"/>
</dbReference>
<dbReference type="InterPro" id="IPR011576">
    <property type="entry name" value="Pyridox_Oxase_N"/>
</dbReference>
<dbReference type="Gene3D" id="2.30.110.10">
    <property type="entry name" value="Electron Transport, Fmn-binding Protein, Chain A"/>
    <property type="match status" value="1"/>
</dbReference>
<keyword evidence="1" id="KW-0560">Oxidoreductase</keyword>
<evidence type="ECO:0000313" key="3">
    <source>
        <dbReference type="EMBL" id="QBD82376.1"/>
    </source>
</evidence>
<evidence type="ECO:0000313" key="4">
    <source>
        <dbReference type="Proteomes" id="UP000290365"/>
    </source>
</evidence>
<evidence type="ECO:0000259" key="2">
    <source>
        <dbReference type="Pfam" id="PF01243"/>
    </source>
</evidence>
<protein>
    <submittedName>
        <fullName evidence="3">PPOX class F420-dependent oxidoreductase</fullName>
    </submittedName>
</protein>
<keyword evidence="4" id="KW-1185">Reference proteome</keyword>
<dbReference type="AlphaFoldDB" id="A0A4P6K4C7"/>
<dbReference type="Proteomes" id="UP000290365">
    <property type="component" value="Chromosome"/>
</dbReference>
<gene>
    <name evidence="3" type="ORF">EPA93_42955</name>
</gene>
<dbReference type="PANTHER" id="PTHR35176">
    <property type="entry name" value="HEME OXYGENASE HI_0854-RELATED"/>
    <property type="match status" value="1"/>
</dbReference>
<dbReference type="SUPFAM" id="SSF50475">
    <property type="entry name" value="FMN-binding split barrel"/>
    <property type="match status" value="1"/>
</dbReference>
<name>A0A4P6K4C7_KTERU</name>
<dbReference type="NCBIfam" id="TIGR03618">
    <property type="entry name" value="Rv1155_F420"/>
    <property type="match status" value="1"/>
</dbReference>
<dbReference type="PANTHER" id="PTHR35176:SF6">
    <property type="entry name" value="HEME OXYGENASE HI_0854-RELATED"/>
    <property type="match status" value="1"/>
</dbReference>
<dbReference type="Pfam" id="PF01243">
    <property type="entry name" value="PNPOx_N"/>
    <property type="match status" value="1"/>
</dbReference>